<dbReference type="SUPFAM" id="SSF53756">
    <property type="entry name" value="UDP-Glycosyltransferase/glycogen phosphorylase"/>
    <property type="match status" value="1"/>
</dbReference>
<dbReference type="Proteomes" id="UP001237642">
    <property type="component" value="Unassembled WGS sequence"/>
</dbReference>
<dbReference type="PANTHER" id="PTHR48047">
    <property type="entry name" value="GLYCOSYLTRANSFERASE"/>
    <property type="match status" value="1"/>
</dbReference>
<keyword evidence="3 5" id="KW-0808">Transferase</keyword>
<reference evidence="8" key="2">
    <citation type="submission" date="2023-05" db="EMBL/GenBank/DDBJ databases">
        <authorList>
            <person name="Schelkunov M.I."/>
        </authorList>
    </citation>
    <scope>NUCLEOTIDE SEQUENCE</scope>
    <source>
        <strain evidence="8">Hsosn_3</strain>
        <tissue evidence="8">Leaf</tissue>
    </source>
</reference>
<evidence type="ECO:0000256" key="1">
    <source>
        <dbReference type="ARBA" id="ARBA00004721"/>
    </source>
</evidence>
<dbReference type="InterPro" id="IPR002213">
    <property type="entry name" value="UDP_glucos_trans"/>
</dbReference>
<gene>
    <name evidence="8" type="ORF">POM88_021508</name>
</gene>
<comment type="similarity">
    <text evidence="2 5">Belongs to the UDP-glycosyltransferase family.</text>
</comment>
<evidence type="ECO:0000256" key="4">
    <source>
        <dbReference type="ARBA" id="ARBA00023229"/>
    </source>
</evidence>
<comment type="caution">
    <text evidence="8">The sequence shown here is derived from an EMBL/GenBank/DDBJ whole genome shotgun (WGS) entry which is preliminary data.</text>
</comment>
<dbReference type="PROSITE" id="PS00375">
    <property type="entry name" value="UDPGT"/>
    <property type="match status" value="1"/>
</dbReference>
<sequence length="475" mass="53299">MSSNIVTDDGSSPPPPHVVLFPFMSKGHIIPALHLALLFHRHGANVTIFTTPANHPFMSKFLSNTSTNFIDLPFPKINGIPPGVESTDKLPSMALIQPFLSSTILMQEDFEQALKTLPTVTFMVTDMFLGWTLDSASKFGIPRLSFGGCNVFTTIIFEDLILKRPELLLKKKSDEVFENPNFPSIKLTTNHFDTHLFCFKFLSDQLDATSKSYGIIVNSFSELEPRFLEFWNTECKPKAWCLGPLCMAEPQPSQLFGQEEHPWMNWLDTKKESSVLYVAFGSQAEFSKEQTEEIKSGLESSHVNFLWVVRKSENLDEGFEERVKGRGIVVKDWVDQRRILGHESVKGFMSHCGWNSVTESICAKVPILAWPMGADQPLNSIIVVDEIKVGLLVETCDGSMRGFVKGEGLERTVRELMEGEMGKTVRKRVEEVGELAMKAVEEGGSSWINMSELIHQTCVSNNTHVTRTSDDALQI</sequence>
<dbReference type="Pfam" id="PF00201">
    <property type="entry name" value="UDPGT"/>
    <property type="match status" value="1"/>
</dbReference>
<evidence type="ECO:0000256" key="3">
    <source>
        <dbReference type="ARBA" id="ARBA00022679"/>
    </source>
</evidence>
<evidence type="ECO:0000256" key="5">
    <source>
        <dbReference type="RuleBase" id="RU003718"/>
    </source>
</evidence>
<name>A0AAD8IG06_9APIA</name>
<dbReference type="PANTHER" id="PTHR48047:SF51">
    <property type="entry name" value="GLYCOSYLTRANSFERASE"/>
    <property type="match status" value="1"/>
</dbReference>
<evidence type="ECO:0000259" key="7">
    <source>
        <dbReference type="Pfam" id="PF26168"/>
    </source>
</evidence>
<evidence type="ECO:0000256" key="2">
    <source>
        <dbReference type="ARBA" id="ARBA00009995"/>
    </source>
</evidence>
<keyword evidence="5" id="KW-0328">Glycosyltransferase</keyword>
<feature type="domain" description="Glycosyltransferase N-terminal" evidence="7">
    <location>
        <begin position="18"/>
        <end position="245"/>
    </location>
</feature>
<dbReference type="Pfam" id="PF26168">
    <property type="entry name" value="Glyco_transf_N"/>
    <property type="match status" value="1"/>
</dbReference>
<dbReference type="FunFam" id="3.40.50.2000:FF:000107">
    <property type="entry name" value="Glycosyltransferase"/>
    <property type="match status" value="1"/>
</dbReference>
<evidence type="ECO:0000256" key="6">
    <source>
        <dbReference type="RuleBase" id="RU362057"/>
    </source>
</evidence>
<keyword evidence="9" id="KW-1185">Reference proteome</keyword>
<dbReference type="InterPro" id="IPR035595">
    <property type="entry name" value="UDP_glycos_trans_CS"/>
</dbReference>
<proteinExistence type="inferred from homology"/>
<dbReference type="GO" id="GO:0035251">
    <property type="term" value="F:UDP-glucosyltransferase activity"/>
    <property type="evidence" value="ECO:0007669"/>
    <property type="project" value="TreeGrafter"/>
</dbReference>
<dbReference type="EMBL" id="JAUIZM010000005">
    <property type="protein sequence ID" value="KAK1383773.1"/>
    <property type="molecule type" value="Genomic_DNA"/>
</dbReference>
<dbReference type="CDD" id="cd03784">
    <property type="entry name" value="GT1_Gtf-like"/>
    <property type="match status" value="1"/>
</dbReference>
<dbReference type="InterPro" id="IPR058980">
    <property type="entry name" value="Glyco_transf_N"/>
</dbReference>
<dbReference type="EC" id="2.4.1.-" evidence="6"/>
<evidence type="ECO:0000313" key="8">
    <source>
        <dbReference type="EMBL" id="KAK1383773.1"/>
    </source>
</evidence>
<comment type="pathway">
    <text evidence="1">Secondary metabolite biosynthesis; terpenoid biosynthesis.</text>
</comment>
<evidence type="ECO:0000313" key="9">
    <source>
        <dbReference type="Proteomes" id="UP001237642"/>
    </source>
</evidence>
<accession>A0AAD8IG06</accession>
<reference evidence="8" key="1">
    <citation type="submission" date="2023-02" db="EMBL/GenBank/DDBJ databases">
        <title>Genome of toxic invasive species Heracleum sosnowskyi carries increased number of genes despite the absence of recent whole-genome duplications.</title>
        <authorList>
            <person name="Schelkunov M."/>
            <person name="Shtratnikova V."/>
            <person name="Makarenko M."/>
            <person name="Klepikova A."/>
            <person name="Omelchenko D."/>
            <person name="Novikova G."/>
            <person name="Obukhova E."/>
            <person name="Bogdanov V."/>
            <person name="Penin A."/>
            <person name="Logacheva M."/>
        </authorList>
    </citation>
    <scope>NUCLEOTIDE SEQUENCE</scope>
    <source>
        <strain evidence="8">Hsosn_3</strain>
        <tissue evidence="8">Leaf</tissue>
    </source>
</reference>
<dbReference type="GO" id="GO:0008299">
    <property type="term" value="P:isoprenoid biosynthetic process"/>
    <property type="evidence" value="ECO:0007669"/>
    <property type="project" value="UniProtKB-KW"/>
</dbReference>
<keyword evidence="4" id="KW-0414">Isoprene biosynthesis</keyword>
<protein>
    <recommendedName>
        <fullName evidence="6">Glycosyltransferase</fullName>
        <ecNumber evidence="6">2.4.1.-</ecNumber>
    </recommendedName>
</protein>
<dbReference type="AlphaFoldDB" id="A0AAD8IG06"/>
<dbReference type="Gene3D" id="3.40.50.2000">
    <property type="entry name" value="Glycogen Phosphorylase B"/>
    <property type="match status" value="2"/>
</dbReference>
<organism evidence="8 9">
    <name type="scientific">Heracleum sosnowskyi</name>
    <dbReference type="NCBI Taxonomy" id="360622"/>
    <lineage>
        <taxon>Eukaryota</taxon>
        <taxon>Viridiplantae</taxon>
        <taxon>Streptophyta</taxon>
        <taxon>Embryophyta</taxon>
        <taxon>Tracheophyta</taxon>
        <taxon>Spermatophyta</taxon>
        <taxon>Magnoliopsida</taxon>
        <taxon>eudicotyledons</taxon>
        <taxon>Gunneridae</taxon>
        <taxon>Pentapetalae</taxon>
        <taxon>asterids</taxon>
        <taxon>campanulids</taxon>
        <taxon>Apiales</taxon>
        <taxon>Apiaceae</taxon>
        <taxon>Apioideae</taxon>
        <taxon>apioid superclade</taxon>
        <taxon>Tordylieae</taxon>
        <taxon>Tordyliinae</taxon>
        <taxon>Heracleum</taxon>
    </lineage>
</organism>